<proteinExistence type="predicted"/>
<keyword evidence="2" id="KW-1185">Reference proteome</keyword>
<gene>
    <name evidence="1" type="ORF">GF1_17030</name>
</gene>
<dbReference type="PANTHER" id="PTHR39550">
    <property type="entry name" value="SLL0658 PROTEIN"/>
    <property type="match status" value="1"/>
</dbReference>
<dbReference type="AlphaFoldDB" id="A0A915XK03"/>
<dbReference type="RefSeq" id="WP_267926088.1">
    <property type="nucleotide sequence ID" value="NZ_AP024233.1"/>
</dbReference>
<dbReference type="PANTHER" id="PTHR39550:SF1">
    <property type="entry name" value="SLL0658 PROTEIN"/>
    <property type="match status" value="1"/>
</dbReference>
<dbReference type="Pfam" id="PF11848">
    <property type="entry name" value="DUF3368"/>
    <property type="match status" value="1"/>
</dbReference>
<dbReference type="Proteomes" id="UP001063350">
    <property type="component" value="Chromosome"/>
</dbReference>
<dbReference type="KEGG" id="ddu:GF1_17030"/>
<evidence type="ECO:0008006" key="3">
    <source>
        <dbReference type="Google" id="ProtNLM"/>
    </source>
</evidence>
<reference evidence="1" key="1">
    <citation type="submission" date="2020-12" db="EMBL/GenBank/DDBJ databases">
        <title>Desulfobium dissulfuricans gen. nov., sp. nov., a novel mesophilic, sulfate-reducing bacterium isolated from a deep-sea hydrothermal vent.</title>
        <authorList>
            <person name="Hashimoto Y."/>
            <person name="Tame A."/>
            <person name="Sawayama S."/>
            <person name="Miyazaki J."/>
            <person name="Takai K."/>
            <person name="Nakagawa S."/>
        </authorList>
    </citation>
    <scope>NUCLEOTIDE SEQUENCE</scope>
    <source>
        <strain evidence="1">GF1</strain>
    </source>
</reference>
<sequence length="167" mass="19125">MILLVNDANILIDLLKIDLLPSFFRLQYEFHVTDFVVGEVQESNVSDLRLCIENGSLKIKSFDYEELRQIQSLESEYRQLSIADCSCLFHARTLAARLLTGDAALRKIAEQAEIRVHGILWVLDELVAEGLISKTEACEKLRQLMSTNSRLPATECRSRLKRWKKGD</sequence>
<protein>
    <recommendedName>
        <fullName evidence="3">PIN domain-containing protein</fullName>
    </recommendedName>
</protein>
<dbReference type="InterPro" id="IPR021799">
    <property type="entry name" value="PIN-like_prokaryotic"/>
</dbReference>
<dbReference type="Gene3D" id="3.40.50.1010">
    <property type="entry name" value="5'-nuclease"/>
    <property type="match status" value="1"/>
</dbReference>
<accession>A0A915XK03</accession>
<dbReference type="SUPFAM" id="SSF88723">
    <property type="entry name" value="PIN domain-like"/>
    <property type="match status" value="1"/>
</dbReference>
<organism evidence="1 2">
    <name type="scientific">Desulfolithobacter dissulfuricans</name>
    <dbReference type="NCBI Taxonomy" id="2795293"/>
    <lineage>
        <taxon>Bacteria</taxon>
        <taxon>Pseudomonadati</taxon>
        <taxon>Thermodesulfobacteriota</taxon>
        <taxon>Desulfobulbia</taxon>
        <taxon>Desulfobulbales</taxon>
        <taxon>Desulfobulbaceae</taxon>
        <taxon>Desulfolithobacter</taxon>
    </lineage>
</organism>
<evidence type="ECO:0000313" key="2">
    <source>
        <dbReference type="Proteomes" id="UP001063350"/>
    </source>
</evidence>
<name>A0A915XK03_9BACT</name>
<dbReference type="EMBL" id="AP024233">
    <property type="protein sequence ID" value="BCO09327.1"/>
    <property type="molecule type" value="Genomic_DNA"/>
</dbReference>
<evidence type="ECO:0000313" key="1">
    <source>
        <dbReference type="EMBL" id="BCO09327.1"/>
    </source>
</evidence>
<dbReference type="InterPro" id="IPR029060">
    <property type="entry name" value="PIN-like_dom_sf"/>
</dbReference>